<evidence type="ECO:0000313" key="22">
    <source>
        <dbReference type="Proteomes" id="UP000050360"/>
    </source>
</evidence>
<feature type="transmembrane region" description="Helical" evidence="19">
    <location>
        <begin position="547"/>
        <end position="569"/>
    </location>
</feature>
<dbReference type="InterPro" id="IPR044492">
    <property type="entry name" value="P_typ_ATPase_HD_dom"/>
</dbReference>
<dbReference type="Pfam" id="PF00403">
    <property type="entry name" value="HMA"/>
    <property type="match status" value="3"/>
</dbReference>
<evidence type="ECO:0000256" key="10">
    <source>
        <dbReference type="ARBA" id="ARBA00022741"/>
    </source>
</evidence>
<organism evidence="21 22">
    <name type="scientific">Candidatus Methanoperedens nitratireducens</name>
    <dbReference type="NCBI Taxonomy" id="1392998"/>
    <lineage>
        <taxon>Archaea</taxon>
        <taxon>Methanobacteriati</taxon>
        <taxon>Methanobacteriota</taxon>
        <taxon>Stenosarchaea group</taxon>
        <taxon>Methanomicrobia</taxon>
        <taxon>Methanosarcinales</taxon>
        <taxon>ANME-2 cluster</taxon>
        <taxon>Candidatus Methanoperedentaceae</taxon>
        <taxon>Candidatus Methanoperedens</taxon>
    </lineage>
</organism>
<dbReference type="PATRIC" id="fig|1719120.3.peg.1922"/>
<keyword evidence="18 19" id="KW-0472">Membrane</keyword>
<dbReference type="Gene3D" id="3.40.50.1000">
    <property type="entry name" value="HAD superfamily/HAD-like"/>
    <property type="match status" value="1"/>
</dbReference>
<keyword evidence="11" id="KW-0187">Copper transport</keyword>
<comment type="subcellular location">
    <subcellularLocation>
        <location evidence="1">Cell membrane</location>
        <topology evidence="1">Multi-pass membrane protein</topology>
    </subcellularLocation>
</comment>
<dbReference type="NCBIfam" id="TIGR01494">
    <property type="entry name" value="ATPase_P-type"/>
    <property type="match status" value="1"/>
</dbReference>
<dbReference type="Gene3D" id="3.40.1110.10">
    <property type="entry name" value="Calcium-transporting ATPase, cytoplasmic domain N"/>
    <property type="match status" value="1"/>
</dbReference>
<dbReference type="InterPro" id="IPR027256">
    <property type="entry name" value="P-typ_ATPase_IB"/>
</dbReference>
<dbReference type="PANTHER" id="PTHR43520:SF8">
    <property type="entry name" value="P-TYPE CU(+) TRANSPORTER"/>
    <property type="match status" value="1"/>
</dbReference>
<dbReference type="GO" id="GO:0005507">
    <property type="term" value="F:copper ion binding"/>
    <property type="evidence" value="ECO:0007669"/>
    <property type="project" value="InterPro"/>
</dbReference>
<evidence type="ECO:0000256" key="16">
    <source>
        <dbReference type="ARBA" id="ARBA00023008"/>
    </source>
</evidence>
<dbReference type="GO" id="GO:0016887">
    <property type="term" value="F:ATP hydrolysis activity"/>
    <property type="evidence" value="ECO:0007669"/>
    <property type="project" value="InterPro"/>
</dbReference>
<feature type="transmembrane region" description="Helical" evidence="19">
    <location>
        <begin position="321"/>
        <end position="341"/>
    </location>
</feature>
<comment type="similarity">
    <text evidence="2">Belongs to the cation transport ATPase (P-type) (TC 3.A.3) family. Type IB subfamily.</text>
</comment>
<feature type="domain" description="HMA" evidence="20">
    <location>
        <begin position="2"/>
        <end position="68"/>
    </location>
</feature>
<dbReference type="FunFam" id="3.30.70.100:FF:000005">
    <property type="entry name" value="Copper-exporting P-type ATPase A"/>
    <property type="match status" value="2"/>
</dbReference>
<evidence type="ECO:0000256" key="14">
    <source>
        <dbReference type="ARBA" id="ARBA00022967"/>
    </source>
</evidence>
<dbReference type="FunFam" id="3.40.50.1000:FF:000144">
    <property type="entry name" value="copper-transporting ATPase 1 isoform X2"/>
    <property type="match status" value="1"/>
</dbReference>
<dbReference type="InterPro" id="IPR006122">
    <property type="entry name" value="HMA_Cu_ion-bd"/>
</dbReference>
<keyword evidence="10" id="KW-0547">Nucleotide-binding</keyword>
<dbReference type="SUPFAM" id="SSF56784">
    <property type="entry name" value="HAD-like"/>
    <property type="match status" value="1"/>
</dbReference>
<keyword evidence="9" id="KW-0677">Repeat</keyword>
<dbReference type="AlphaFoldDB" id="A0A0P8C9X2"/>
<dbReference type="SUPFAM" id="SSF55008">
    <property type="entry name" value="HMA, heavy metal-associated domain"/>
    <property type="match status" value="3"/>
</dbReference>
<evidence type="ECO:0000256" key="3">
    <source>
        <dbReference type="ARBA" id="ARBA00012517"/>
    </source>
</evidence>
<feature type="transmembrane region" description="Helical" evidence="19">
    <location>
        <begin position="291"/>
        <end position="309"/>
    </location>
</feature>
<dbReference type="GO" id="GO:0055070">
    <property type="term" value="P:copper ion homeostasis"/>
    <property type="evidence" value="ECO:0007669"/>
    <property type="project" value="TreeGrafter"/>
</dbReference>
<evidence type="ECO:0000256" key="1">
    <source>
        <dbReference type="ARBA" id="ARBA00004651"/>
    </source>
</evidence>
<evidence type="ECO:0000256" key="2">
    <source>
        <dbReference type="ARBA" id="ARBA00006024"/>
    </source>
</evidence>
<dbReference type="InterPro" id="IPR001757">
    <property type="entry name" value="P_typ_ATPase"/>
</dbReference>
<dbReference type="PROSITE" id="PS01047">
    <property type="entry name" value="HMA_1"/>
    <property type="match status" value="2"/>
</dbReference>
<dbReference type="Gene3D" id="3.30.70.100">
    <property type="match status" value="3"/>
</dbReference>
<feature type="transmembrane region" description="Helical" evidence="19">
    <location>
        <begin position="888"/>
        <end position="911"/>
    </location>
</feature>
<feature type="transmembrane region" description="Helical" evidence="19">
    <location>
        <begin position="861"/>
        <end position="882"/>
    </location>
</feature>
<keyword evidence="15 19" id="KW-1133">Transmembrane helix</keyword>
<evidence type="ECO:0000256" key="13">
    <source>
        <dbReference type="ARBA" id="ARBA00022842"/>
    </source>
</evidence>
<feature type="domain" description="HMA" evidence="20">
    <location>
        <begin position="167"/>
        <end position="233"/>
    </location>
</feature>
<evidence type="ECO:0000256" key="6">
    <source>
        <dbReference type="ARBA" id="ARBA00022553"/>
    </source>
</evidence>
<dbReference type="SUPFAM" id="SSF81665">
    <property type="entry name" value="Calcium ATPase, transmembrane domain M"/>
    <property type="match status" value="1"/>
</dbReference>
<dbReference type="InterPro" id="IPR018303">
    <property type="entry name" value="ATPase_P-typ_P_site"/>
</dbReference>
<dbReference type="NCBIfam" id="TIGR01525">
    <property type="entry name" value="ATPase-IB_hvy"/>
    <property type="match status" value="1"/>
</dbReference>
<evidence type="ECO:0000256" key="12">
    <source>
        <dbReference type="ARBA" id="ARBA00022840"/>
    </source>
</evidence>
<dbReference type="EMBL" id="LKCM01000137">
    <property type="protein sequence ID" value="KPQ43579.1"/>
    <property type="molecule type" value="Genomic_DNA"/>
</dbReference>
<reference evidence="21 22" key="1">
    <citation type="submission" date="2015-09" db="EMBL/GenBank/DDBJ databases">
        <title>A metagenomics-based metabolic model of nitrate-dependent anaerobic oxidation of methane by Methanoperedens-like archaea.</title>
        <authorList>
            <person name="Arshad A."/>
            <person name="Speth D.R."/>
            <person name="De Graaf R.M."/>
            <person name="Op Den Camp H.J."/>
            <person name="Jetten M.S."/>
            <person name="Welte C.U."/>
        </authorList>
    </citation>
    <scope>NUCLEOTIDE SEQUENCE [LARGE SCALE GENOMIC DNA]</scope>
</reference>
<keyword evidence="4" id="KW-0813">Transport</keyword>
<keyword evidence="16" id="KW-0186">Copper</keyword>
<dbReference type="FunFam" id="2.70.150.10:FF:000002">
    <property type="entry name" value="Copper-transporting ATPase 1, putative"/>
    <property type="match status" value="1"/>
</dbReference>
<keyword evidence="17" id="KW-0406">Ion transport</keyword>
<dbReference type="InterPro" id="IPR023214">
    <property type="entry name" value="HAD_sf"/>
</dbReference>
<dbReference type="InterPro" id="IPR006121">
    <property type="entry name" value="HMA_dom"/>
</dbReference>
<evidence type="ECO:0000256" key="17">
    <source>
        <dbReference type="ARBA" id="ARBA00023065"/>
    </source>
</evidence>
<dbReference type="Pfam" id="PF00122">
    <property type="entry name" value="E1-E2_ATPase"/>
    <property type="match status" value="1"/>
</dbReference>
<dbReference type="InterPro" id="IPR036163">
    <property type="entry name" value="HMA_dom_sf"/>
</dbReference>
<dbReference type="GO" id="GO:0005524">
    <property type="term" value="F:ATP binding"/>
    <property type="evidence" value="ECO:0007669"/>
    <property type="project" value="UniProtKB-KW"/>
</dbReference>
<dbReference type="EC" id="7.2.2.8" evidence="3"/>
<dbReference type="Gene3D" id="2.70.150.10">
    <property type="entry name" value="Calcium-transporting ATPase, cytoplasmic transduction domain A"/>
    <property type="match status" value="1"/>
</dbReference>
<name>A0A0P8C9X2_9EURY</name>
<dbReference type="CDD" id="cd02094">
    <property type="entry name" value="P-type_ATPase_Cu-like"/>
    <property type="match status" value="1"/>
</dbReference>
<evidence type="ECO:0000256" key="11">
    <source>
        <dbReference type="ARBA" id="ARBA00022796"/>
    </source>
</evidence>
<evidence type="ECO:0000256" key="19">
    <source>
        <dbReference type="SAM" id="Phobius"/>
    </source>
</evidence>
<feature type="transmembrane region" description="Helical" evidence="19">
    <location>
        <begin position="255"/>
        <end position="271"/>
    </location>
</feature>
<evidence type="ECO:0000259" key="20">
    <source>
        <dbReference type="PROSITE" id="PS50846"/>
    </source>
</evidence>
<dbReference type="CDD" id="cd00371">
    <property type="entry name" value="HMA"/>
    <property type="match status" value="3"/>
</dbReference>
<comment type="caution">
    <text evidence="21">The sequence shown here is derived from an EMBL/GenBank/DDBJ whole genome shotgun (WGS) entry which is preliminary data.</text>
</comment>
<dbReference type="GO" id="GO:0140581">
    <property type="term" value="F:P-type monovalent copper transporter activity"/>
    <property type="evidence" value="ECO:0007669"/>
    <property type="project" value="UniProtKB-EC"/>
</dbReference>
<dbReference type="GO" id="GO:0043682">
    <property type="term" value="F:P-type divalent copper transporter activity"/>
    <property type="evidence" value="ECO:0007669"/>
    <property type="project" value="TreeGrafter"/>
</dbReference>
<dbReference type="InterPro" id="IPR059000">
    <property type="entry name" value="ATPase_P-type_domA"/>
</dbReference>
<dbReference type="InterPro" id="IPR036412">
    <property type="entry name" value="HAD-like_sf"/>
</dbReference>
<evidence type="ECO:0000313" key="21">
    <source>
        <dbReference type="EMBL" id="KPQ43579.1"/>
    </source>
</evidence>
<keyword evidence="13" id="KW-0460">Magnesium</keyword>
<evidence type="ECO:0000256" key="18">
    <source>
        <dbReference type="ARBA" id="ARBA00023136"/>
    </source>
</evidence>
<evidence type="ECO:0000256" key="5">
    <source>
        <dbReference type="ARBA" id="ARBA00022475"/>
    </source>
</evidence>
<dbReference type="GO" id="GO:0005886">
    <property type="term" value="C:plasma membrane"/>
    <property type="evidence" value="ECO:0007669"/>
    <property type="project" value="UniProtKB-SubCell"/>
</dbReference>
<dbReference type="SFLD" id="SFLDF00027">
    <property type="entry name" value="p-type_atpase"/>
    <property type="match status" value="1"/>
</dbReference>
<feature type="transmembrane region" description="Helical" evidence="19">
    <location>
        <begin position="353"/>
        <end position="371"/>
    </location>
</feature>
<keyword evidence="8" id="KW-0479">Metal-binding</keyword>
<protein>
    <recommendedName>
        <fullName evidence="3">P-type Cu(+) transporter</fullName>
        <ecNumber evidence="3">7.2.2.8</ecNumber>
    </recommendedName>
</protein>
<dbReference type="PRINTS" id="PR00119">
    <property type="entry name" value="CATATPASE"/>
</dbReference>
<keyword evidence="6" id="KW-0597">Phosphoprotein</keyword>
<dbReference type="InterPro" id="IPR008250">
    <property type="entry name" value="ATPase_P-typ_transduc_dom_A_sf"/>
</dbReference>
<dbReference type="PANTHER" id="PTHR43520">
    <property type="entry name" value="ATP7, ISOFORM B"/>
    <property type="match status" value="1"/>
</dbReference>
<sequence>MEDVLIKIKGMMCGHCEKTVSEAAKSVKGVTKASSDYKKGQVLVSYDTSITDLEAIKKAIIASGYEVIDEEEACPVPVKQAQAVTLPPVKNEVKSGGIQKITLKLTGMTCASCAQNIEKVLNKIDGVKKATVNFSVEKATIEYDPGKVNPAAFETAIKGIGYGVAKQEITLKIGGMHCASCALNIETALKKTNGITSADVSFPLEQAKINYDPELVSIPEIKKAIENVGYTASEKIDKTEADREQRARESEIKRQKINFIIALVLAIPISLGDMGRNLGWGFVPDILKNDYLLFILATIVMLFPGRQFFEGTYRGLKHGVTDMNLLIATGTGAAYIISVAATFLDLGEAYKHTYYDTAALLIMFIVLGRYLEALTKGKTSEAIRKLMGLRAKTARISVNGEEKEIPVENVMVNDVVIVRPGEKIPVDGRVIEGLTAIDESMLTGESIPVEKTVGSEVIGATMNKTGMIKFTATKVGADTALAQIIRLVENAQTQKAPIQKLADIVAGHFILAVHVLALLTFFFWFFIGFEYFNVPATFGMGMTSPFLFSLLISITVLIISCPCAVGLATPTAIMVGTGKGAENGILIKGGEALERAQKLDTIVFDKTGTLTKGEPSLTDVIAIKGTEAEILKLAAIAEKGSEHPLGEAILKGAKERGIEIPDAESFKAIPGRGIEVKSGGKRVLVGTRKLMTENNMDIAPLNSRMEELETQGKTAMLVSSDNEIVGMIAVADTLKEHSKEAVSELHKMGFTVAMITGDNRRTADAIAKQVGIDIVLSEVLPEEKASQIKKLQAEGKKVAMVGDGINDAPALMQSDVGIAIGSGTDVAIESAQIVLIKSDVRDVAKAIRLSKLTLKKIKQNLFWAFFYNIVGIPIAAGILYPFTNPPFLLNPALAAAAMATSSVSVTMNTLLMKRIKL</sequence>
<proteinExistence type="inferred from homology"/>
<evidence type="ECO:0000256" key="8">
    <source>
        <dbReference type="ARBA" id="ARBA00022723"/>
    </source>
</evidence>
<dbReference type="InterPro" id="IPR023298">
    <property type="entry name" value="ATPase_P-typ_TM_dom_sf"/>
</dbReference>
<accession>A0A0P8C9X2</accession>
<feature type="transmembrane region" description="Helical" evidence="19">
    <location>
        <begin position="504"/>
        <end position="527"/>
    </location>
</feature>
<dbReference type="PRINTS" id="PR00942">
    <property type="entry name" value="CUATPASEI"/>
</dbReference>
<dbReference type="PROSITE" id="PS50846">
    <property type="entry name" value="HMA_2"/>
    <property type="match status" value="3"/>
</dbReference>
<keyword evidence="5" id="KW-1003">Cell membrane</keyword>
<dbReference type="InterPro" id="IPR017969">
    <property type="entry name" value="Heavy-metal-associated_CS"/>
</dbReference>
<dbReference type="Pfam" id="PF00702">
    <property type="entry name" value="Hydrolase"/>
    <property type="match status" value="1"/>
</dbReference>
<dbReference type="SFLD" id="SFLDS00003">
    <property type="entry name" value="Haloacid_Dehalogenase"/>
    <property type="match status" value="1"/>
</dbReference>
<dbReference type="SFLD" id="SFLDG00002">
    <property type="entry name" value="C1.7:_P-type_atpase_like"/>
    <property type="match status" value="1"/>
</dbReference>
<keyword evidence="7 19" id="KW-0812">Transmembrane</keyword>
<keyword evidence="12" id="KW-0067">ATP-binding</keyword>
<dbReference type="Proteomes" id="UP000050360">
    <property type="component" value="Unassembled WGS sequence"/>
</dbReference>
<evidence type="ECO:0000256" key="4">
    <source>
        <dbReference type="ARBA" id="ARBA00022448"/>
    </source>
</evidence>
<evidence type="ECO:0000256" key="7">
    <source>
        <dbReference type="ARBA" id="ARBA00022692"/>
    </source>
</evidence>
<feature type="domain" description="HMA" evidence="20">
    <location>
        <begin position="99"/>
        <end position="165"/>
    </location>
</feature>
<evidence type="ECO:0000256" key="9">
    <source>
        <dbReference type="ARBA" id="ARBA00022737"/>
    </source>
</evidence>
<dbReference type="NCBIfam" id="TIGR00003">
    <property type="entry name" value="copper ion binding protein"/>
    <property type="match status" value="3"/>
</dbReference>
<dbReference type="InterPro" id="IPR023299">
    <property type="entry name" value="ATPase_P-typ_cyto_dom_N"/>
</dbReference>
<evidence type="ECO:0000256" key="15">
    <source>
        <dbReference type="ARBA" id="ARBA00022989"/>
    </source>
</evidence>
<keyword evidence="14" id="KW-1278">Translocase</keyword>
<dbReference type="SUPFAM" id="SSF81653">
    <property type="entry name" value="Calcium ATPase, transduction domain A"/>
    <property type="match status" value="1"/>
</dbReference>
<dbReference type="PROSITE" id="PS00154">
    <property type="entry name" value="ATPASE_E1_E2"/>
    <property type="match status" value="1"/>
</dbReference>
<gene>
    <name evidence="21" type="ORF">MPEBLZ_01762</name>
</gene>